<reference evidence="2" key="1">
    <citation type="journal article" date="2013" name="Environ. Microbiol.">
        <title>Microbiota from the distal guts of lean and obese adolescents exhibit partial functional redundancy besides clear differences in community structure.</title>
        <authorList>
            <person name="Ferrer M."/>
            <person name="Ruiz A."/>
            <person name="Lanza F."/>
            <person name="Haange S.B."/>
            <person name="Oberbach A."/>
            <person name="Till H."/>
            <person name="Bargiela R."/>
            <person name="Campoy C."/>
            <person name="Segura M.T."/>
            <person name="Richter M."/>
            <person name="von Bergen M."/>
            <person name="Seifert J."/>
            <person name="Suarez A."/>
        </authorList>
    </citation>
    <scope>NUCLEOTIDE SEQUENCE</scope>
</reference>
<accession>K1SW32</accession>
<organism evidence="2">
    <name type="scientific">human gut metagenome</name>
    <dbReference type="NCBI Taxonomy" id="408170"/>
    <lineage>
        <taxon>unclassified sequences</taxon>
        <taxon>metagenomes</taxon>
        <taxon>organismal metagenomes</taxon>
    </lineage>
</organism>
<evidence type="ECO:0000313" key="2">
    <source>
        <dbReference type="EMBL" id="EKC61918.1"/>
    </source>
</evidence>
<keyword evidence="2" id="KW-0255">Endonuclease</keyword>
<dbReference type="Pfam" id="PF03432">
    <property type="entry name" value="Relaxase"/>
    <property type="match status" value="1"/>
</dbReference>
<dbReference type="GO" id="GO:0004519">
    <property type="term" value="F:endonuclease activity"/>
    <property type="evidence" value="ECO:0007669"/>
    <property type="project" value="UniProtKB-KW"/>
</dbReference>
<keyword evidence="2" id="KW-0378">Hydrolase</keyword>
<sequence>MAVNQTAENKIKTEAGLTEALAYITNPAKISEVSLINCSGSNSNTLDQFRLLRLAFNQNNGIISHHFIQSFSPNDNVTPETVHRFGVEYAKLCFPNYQVVVSTHVDKNICTIT</sequence>
<keyword evidence="2" id="KW-0540">Nuclease</keyword>
<gene>
    <name evidence="2" type="ORF">OBE_08241</name>
</gene>
<dbReference type="EMBL" id="AJWZ01005679">
    <property type="protein sequence ID" value="EKC61918.1"/>
    <property type="molecule type" value="Genomic_DNA"/>
</dbReference>
<comment type="caution">
    <text evidence="2">The sequence shown here is derived from an EMBL/GenBank/DDBJ whole genome shotgun (WGS) entry which is preliminary data.</text>
</comment>
<dbReference type="InterPro" id="IPR005094">
    <property type="entry name" value="Endonuclease_MobA/VirD2"/>
</dbReference>
<protein>
    <submittedName>
        <fullName evidence="2">Endonuclease relaxase, MobA/VirD2</fullName>
    </submittedName>
</protein>
<proteinExistence type="predicted"/>
<feature type="domain" description="MobA/VirD2-like nuclease" evidence="1">
    <location>
        <begin position="23"/>
        <end position="108"/>
    </location>
</feature>
<name>K1SW32_9ZZZZ</name>
<evidence type="ECO:0000259" key="1">
    <source>
        <dbReference type="Pfam" id="PF03432"/>
    </source>
</evidence>
<dbReference type="AlphaFoldDB" id="K1SW32"/>